<evidence type="ECO:0000256" key="2">
    <source>
        <dbReference type="ARBA" id="ARBA00022679"/>
    </source>
</evidence>
<accession>A0ABN3V5C8</accession>
<dbReference type="EMBL" id="BAAAUX010000004">
    <property type="protein sequence ID" value="GAA2777940.1"/>
    <property type="molecule type" value="Genomic_DNA"/>
</dbReference>
<evidence type="ECO:0000259" key="5">
    <source>
        <dbReference type="Pfam" id="PF00891"/>
    </source>
</evidence>
<keyword evidence="8" id="KW-1185">Reference proteome</keyword>
<dbReference type="CDD" id="cd02440">
    <property type="entry name" value="AdoMet_MTases"/>
    <property type="match status" value="1"/>
</dbReference>
<feature type="region of interest" description="Disordered" evidence="4">
    <location>
        <begin position="1"/>
        <end position="33"/>
    </location>
</feature>
<feature type="domain" description="O-methyltransferase C-terminal" evidence="5">
    <location>
        <begin position="142"/>
        <end position="348"/>
    </location>
</feature>
<feature type="domain" description="O-methyltransferase dimerisation" evidence="6">
    <location>
        <begin position="44"/>
        <end position="118"/>
    </location>
</feature>
<keyword evidence="1 7" id="KW-0489">Methyltransferase</keyword>
<dbReference type="SUPFAM" id="SSF53335">
    <property type="entry name" value="S-adenosyl-L-methionine-dependent methyltransferases"/>
    <property type="match status" value="1"/>
</dbReference>
<dbReference type="InterPro" id="IPR016461">
    <property type="entry name" value="COMT-like"/>
</dbReference>
<dbReference type="Gene3D" id="3.40.50.150">
    <property type="entry name" value="Vaccinia Virus protein VP39"/>
    <property type="match status" value="1"/>
</dbReference>
<name>A0ABN3V5C8_9PSEU</name>
<dbReference type="Pfam" id="PF08100">
    <property type="entry name" value="Dimerisation"/>
    <property type="match status" value="1"/>
</dbReference>
<dbReference type="Gene3D" id="1.10.10.10">
    <property type="entry name" value="Winged helix-like DNA-binding domain superfamily/Winged helix DNA-binding domain"/>
    <property type="match status" value="1"/>
</dbReference>
<dbReference type="InterPro" id="IPR036390">
    <property type="entry name" value="WH_DNA-bd_sf"/>
</dbReference>
<keyword evidence="3" id="KW-0949">S-adenosyl-L-methionine</keyword>
<dbReference type="GO" id="GO:0008168">
    <property type="term" value="F:methyltransferase activity"/>
    <property type="evidence" value="ECO:0007669"/>
    <property type="project" value="UniProtKB-KW"/>
</dbReference>
<dbReference type="PANTHER" id="PTHR43712:SF2">
    <property type="entry name" value="O-METHYLTRANSFERASE CICE"/>
    <property type="match status" value="1"/>
</dbReference>
<evidence type="ECO:0000256" key="1">
    <source>
        <dbReference type="ARBA" id="ARBA00022603"/>
    </source>
</evidence>
<reference evidence="7 8" key="1">
    <citation type="journal article" date="2019" name="Int. J. Syst. Evol. Microbiol.">
        <title>The Global Catalogue of Microorganisms (GCM) 10K type strain sequencing project: providing services to taxonomists for standard genome sequencing and annotation.</title>
        <authorList>
            <consortium name="The Broad Institute Genomics Platform"/>
            <consortium name="The Broad Institute Genome Sequencing Center for Infectious Disease"/>
            <person name="Wu L."/>
            <person name="Ma J."/>
        </authorList>
    </citation>
    <scope>NUCLEOTIDE SEQUENCE [LARGE SCALE GENOMIC DNA]</scope>
    <source>
        <strain evidence="7 8">JCM 9383</strain>
    </source>
</reference>
<evidence type="ECO:0000313" key="8">
    <source>
        <dbReference type="Proteomes" id="UP001500979"/>
    </source>
</evidence>
<evidence type="ECO:0000256" key="4">
    <source>
        <dbReference type="SAM" id="MobiDB-lite"/>
    </source>
</evidence>
<organism evidence="7 8">
    <name type="scientific">Saccharopolyspora taberi</name>
    <dbReference type="NCBI Taxonomy" id="60895"/>
    <lineage>
        <taxon>Bacteria</taxon>
        <taxon>Bacillati</taxon>
        <taxon>Actinomycetota</taxon>
        <taxon>Actinomycetes</taxon>
        <taxon>Pseudonocardiales</taxon>
        <taxon>Pseudonocardiaceae</taxon>
        <taxon>Saccharopolyspora</taxon>
    </lineage>
</organism>
<dbReference type="Gene3D" id="1.10.287.1350">
    <property type="match status" value="1"/>
</dbReference>
<dbReference type="PANTHER" id="PTHR43712">
    <property type="entry name" value="PUTATIVE (AFU_ORTHOLOGUE AFUA_4G14580)-RELATED"/>
    <property type="match status" value="1"/>
</dbReference>
<dbReference type="InterPro" id="IPR036388">
    <property type="entry name" value="WH-like_DNA-bd_sf"/>
</dbReference>
<feature type="compositionally biased region" description="Polar residues" evidence="4">
    <location>
        <begin position="9"/>
        <end position="24"/>
    </location>
</feature>
<comment type="caution">
    <text evidence="7">The sequence shown here is derived from an EMBL/GenBank/DDBJ whole genome shotgun (WGS) entry which is preliminary data.</text>
</comment>
<dbReference type="InterPro" id="IPR012967">
    <property type="entry name" value="COMT_dimerisation"/>
</dbReference>
<dbReference type="PIRSF" id="PIRSF005739">
    <property type="entry name" value="O-mtase"/>
    <property type="match status" value="1"/>
</dbReference>
<dbReference type="GO" id="GO:0032259">
    <property type="term" value="P:methylation"/>
    <property type="evidence" value="ECO:0007669"/>
    <property type="project" value="UniProtKB-KW"/>
</dbReference>
<dbReference type="Proteomes" id="UP001500979">
    <property type="component" value="Unassembled WGS sequence"/>
</dbReference>
<protein>
    <submittedName>
        <fullName evidence="7">Methyltransferase</fullName>
    </submittedName>
</protein>
<dbReference type="PROSITE" id="PS51683">
    <property type="entry name" value="SAM_OMT_II"/>
    <property type="match status" value="1"/>
</dbReference>
<dbReference type="Pfam" id="PF00891">
    <property type="entry name" value="Methyltransf_2"/>
    <property type="match status" value="1"/>
</dbReference>
<evidence type="ECO:0000256" key="3">
    <source>
        <dbReference type="ARBA" id="ARBA00022691"/>
    </source>
</evidence>
<gene>
    <name evidence="7" type="ORF">GCM10010470_08900</name>
</gene>
<dbReference type="SUPFAM" id="SSF46785">
    <property type="entry name" value="Winged helix' DNA-binding domain"/>
    <property type="match status" value="1"/>
</dbReference>
<sequence length="368" mass="40722">MNDKHDTGRNTMSDNAPLVSTTDQEVLPQLGSAREVSPHTRMYELLYSSLVSRLLITAAELGIADHLVDGERDVEDLAQRTESHGPSLYRALRALASVGVFTEVRPRVFGLTPLAETLRSDSEGSMRDLARYVGLPERQAAFAALTHSVRTGKPSFDHVHGTDWWSYFQAHPELAALFNGAMGNMAKMVNGATLDAVDLSDVRHLVDVGGGRGYLVSKLLERYPEMTAVVYDLPRVVPEAEQVLREAGVADRARAEGGNFLEWVPEGGDLYVLSWTIHDWNDDDTVRILSNIRRSMTDDSRLIIIDEVPPAGDAPHFGKFEDIVMLSLLRGHIRTREEFLPLFEKAGLRLREVRSTSAPTSVIVVVPA</sequence>
<evidence type="ECO:0000259" key="6">
    <source>
        <dbReference type="Pfam" id="PF08100"/>
    </source>
</evidence>
<evidence type="ECO:0000313" key="7">
    <source>
        <dbReference type="EMBL" id="GAA2777940.1"/>
    </source>
</evidence>
<dbReference type="InterPro" id="IPR029063">
    <property type="entry name" value="SAM-dependent_MTases_sf"/>
</dbReference>
<dbReference type="InterPro" id="IPR001077">
    <property type="entry name" value="COMT_C"/>
</dbReference>
<keyword evidence="2" id="KW-0808">Transferase</keyword>
<proteinExistence type="predicted"/>